<feature type="transmembrane region" description="Helical" evidence="1">
    <location>
        <begin position="21"/>
        <end position="42"/>
    </location>
</feature>
<evidence type="ECO:0000313" key="3">
    <source>
        <dbReference type="Proteomes" id="UP000310314"/>
    </source>
</evidence>
<organism evidence="2 3">
    <name type="scientific">Maribacter algarum</name>
    <name type="common">ex Zhang et al. 2020</name>
    <dbReference type="NCBI Taxonomy" id="2578118"/>
    <lineage>
        <taxon>Bacteria</taxon>
        <taxon>Pseudomonadati</taxon>
        <taxon>Bacteroidota</taxon>
        <taxon>Flavobacteriia</taxon>
        <taxon>Flavobacteriales</taxon>
        <taxon>Flavobacteriaceae</taxon>
        <taxon>Maribacter</taxon>
    </lineage>
</organism>
<dbReference type="RefSeq" id="WP_138660179.1">
    <property type="nucleotide sequence ID" value="NZ_VATY01000009.1"/>
</dbReference>
<evidence type="ECO:0000313" key="2">
    <source>
        <dbReference type="EMBL" id="TMM51442.1"/>
    </source>
</evidence>
<dbReference type="Proteomes" id="UP000310314">
    <property type="component" value="Unassembled WGS sequence"/>
</dbReference>
<comment type="caution">
    <text evidence="2">The sequence shown here is derived from an EMBL/GenBank/DDBJ whole genome shotgun (WGS) entry which is preliminary data.</text>
</comment>
<dbReference type="OrthoDB" id="821805at2"/>
<accession>A0A5S3PEG5</accession>
<keyword evidence="3" id="KW-1185">Reference proteome</keyword>
<evidence type="ECO:0000256" key="1">
    <source>
        <dbReference type="SAM" id="Phobius"/>
    </source>
</evidence>
<dbReference type="InterPro" id="IPR045749">
    <property type="entry name" value="DUF6090"/>
</dbReference>
<keyword evidence="1" id="KW-1133">Transmembrane helix</keyword>
<proteinExistence type="predicted"/>
<dbReference type="AlphaFoldDB" id="A0A5S3PEG5"/>
<reference evidence="2 3" key="1">
    <citation type="submission" date="2019-05" db="EMBL/GenBank/DDBJ databases">
        <authorList>
            <person name="Zhang J.-Y."/>
            <person name="Feg X."/>
            <person name="Du Z.-J."/>
        </authorList>
    </citation>
    <scope>NUCLEOTIDE SEQUENCE [LARGE SCALE GENOMIC DNA]</scope>
    <source>
        <strain evidence="2 3">RZ26</strain>
    </source>
</reference>
<protein>
    <submittedName>
        <fullName evidence="2">Uncharacterized protein</fullName>
    </submittedName>
</protein>
<name>A0A5S3PEG5_9FLAO</name>
<dbReference type="Pfam" id="PF19578">
    <property type="entry name" value="DUF6090"/>
    <property type="match status" value="1"/>
</dbReference>
<dbReference type="EMBL" id="VATY01000009">
    <property type="protein sequence ID" value="TMM51442.1"/>
    <property type="molecule type" value="Genomic_DNA"/>
</dbReference>
<keyword evidence="1" id="KW-0812">Transmembrane</keyword>
<keyword evidence="1" id="KW-0472">Membrane</keyword>
<sequence>MIKFFRKIRQKLISENKFSKYLIYAIGEIILVVIGILIALSINNWNENIKNNKLESLFITRLIDDINEEISFIDNYVHYNKQVKDFTNRVQQHFLNPDLALKMPSQSLINFYQASQDIDARQPASTYKELNNSGQINLISNYELRTRLINFYESNWSNSNTANYSNSYREYLRRRMPNNIQEEIRINCGDIVIETGNSLSVKLQENCQIDIDEKEAKIVLTNLLKDSELKNNLNYLAGNMYSELTMVNSIQRRLIELKKELEQHK</sequence>
<gene>
    <name evidence="2" type="ORF">FEE95_21835</name>
</gene>